<reference evidence="1 2" key="1">
    <citation type="journal article" date="2022" name="bioRxiv">
        <title>Genomics of Preaxostyla Flagellates Illuminates Evolutionary Transitions and the Path Towards Mitochondrial Loss.</title>
        <authorList>
            <person name="Novak L.V.F."/>
            <person name="Treitli S.C."/>
            <person name="Pyrih J."/>
            <person name="Halakuc P."/>
            <person name="Pipaliya S.V."/>
            <person name="Vacek V."/>
            <person name="Brzon O."/>
            <person name="Soukal P."/>
            <person name="Eme L."/>
            <person name="Dacks J.B."/>
            <person name="Karnkowska A."/>
            <person name="Elias M."/>
            <person name="Hampl V."/>
        </authorList>
    </citation>
    <scope>NUCLEOTIDE SEQUENCE [LARGE SCALE GENOMIC DNA]</scope>
    <source>
        <strain evidence="1">NAU3</strain>
        <tissue evidence="1">Gut</tissue>
    </source>
</reference>
<evidence type="ECO:0000313" key="1">
    <source>
        <dbReference type="EMBL" id="KAK2945104.1"/>
    </source>
</evidence>
<evidence type="ECO:0000313" key="2">
    <source>
        <dbReference type="Proteomes" id="UP001281761"/>
    </source>
</evidence>
<protein>
    <submittedName>
        <fullName evidence="1">Uncharacterized protein</fullName>
    </submittedName>
</protein>
<comment type="caution">
    <text evidence="1">The sequence shown here is derived from an EMBL/GenBank/DDBJ whole genome shotgun (WGS) entry which is preliminary data.</text>
</comment>
<dbReference type="Proteomes" id="UP001281761">
    <property type="component" value="Unassembled WGS sequence"/>
</dbReference>
<gene>
    <name evidence="1" type="ORF">BLNAU_19953</name>
</gene>
<organism evidence="1 2">
    <name type="scientific">Blattamonas nauphoetae</name>
    <dbReference type="NCBI Taxonomy" id="2049346"/>
    <lineage>
        <taxon>Eukaryota</taxon>
        <taxon>Metamonada</taxon>
        <taxon>Preaxostyla</taxon>
        <taxon>Oxymonadida</taxon>
        <taxon>Blattamonas</taxon>
    </lineage>
</organism>
<name>A0ABQ9X012_9EUKA</name>
<keyword evidence="2" id="KW-1185">Reference proteome</keyword>
<dbReference type="EMBL" id="JARBJD010000272">
    <property type="protein sequence ID" value="KAK2945104.1"/>
    <property type="molecule type" value="Genomic_DNA"/>
</dbReference>
<accession>A0ABQ9X012</accession>
<sequence length="346" mass="39656">MKTHVHSAQQHSIRPFRQKGTPLFLRTDPRTIKTLEEASQNFLSLVNFIRVGNHLDDKGTEQACALLRWLTPGVFSEFSAHDICFHLVPKPDGSFSGFTQSIVPLLTSSNEALVNSSLWILNLVVGRGRYSTRFDFVASGFFGDLPRQFYEQKLHLVGQHGLLLMQIVRFIIHYLSQQSKHLNQRRRQLWMDTRHQIFVDRFFRPIVPFLEFICANRRQITDSKESDTFSELFAAIVKFSPLLDQMTQFLLSSSFAVAYTDSIHFFQTNDLVIDLLQGVAEGIRKLHEDNSAVQKRAKQILVKESDDGLFDELELHVRSRGPKFSEGKRVFLGALLIQMLGGNTPF</sequence>
<proteinExistence type="predicted"/>